<evidence type="ECO:0000313" key="4">
    <source>
        <dbReference type="Proteomes" id="UP000233782"/>
    </source>
</evidence>
<sequence>MKVVHVVECFSGGTINFINLATKLIPDCQHIVVHGERPDEICPQKVKATFEQEVSFIKWTSVQREISVWKDFKALISLYNILKGIKADVIHLHSSKAGFLGRVVCKALGIKPVIYTPHGAAFLRKDIPAGKVRLFKLLEKIGANISGTVICCSESECRAFTDASIQASFINNGIAVGNRHIEFRKSPDSSLTIVNCGRVTVQKNPLLFNEIARAFEGNAGLRFIWVGEGELQHELESSNIEVTGWLPKQEVLALLRQADLYLSTSLWEGLPFAALEAMSLGKPMLLKDCVGNVDLVQDNYNGFLFSEADEAVQKIKLLQANREMLNEMGAKSIQLCIDRFNIQDTFQRYKEQYSKVSQLNVQ</sequence>
<keyword evidence="4" id="KW-1185">Reference proteome</keyword>
<evidence type="ECO:0000259" key="2">
    <source>
        <dbReference type="Pfam" id="PF13439"/>
    </source>
</evidence>
<dbReference type="EMBL" id="PJMU01000004">
    <property type="protein sequence ID" value="PKV62745.1"/>
    <property type="molecule type" value="Genomic_DNA"/>
</dbReference>
<dbReference type="Pfam" id="PF13439">
    <property type="entry name" value="Glyco_transf_4"/>
    <property type="match status" value="1"/>
</dbReference>
<gene>
    <name evidence="3" type="ORF">BD749_3630</name>
</gene>
<dbReference type="AlphaFoldDB" id="A0A2N3U7P4"/>
<dbReference type="GO" id="GO:0016757">
    <property type="term" value="F:glycosyltransferase activity"/>
    <property type="evidence" value="ECO:0007669"/>
    <property type="project" value="InterPro"/>
</dbReference>
<keyword evidence="3" id="KW-0808">Transferase</keyword>
<protein>
    <submittedName>
        <fullName evidence="3">Glycosyltransferase involved in cell wall biosynthesis</fullName>
    </submittedName>
</protein>
<dbReference type="InterPro" id="IPR050194">
    <property type="entry name" value="Glycosyltransferase_grp1"/>
</dbReference>
<dbReference type="InterPro" id="IPR028098">
    <property type="entry name" value="Glyco_trans_4-like_N"/>
</dbReference>
<dbReference type="SUPFAM" id="SSF53756">
    <property type="entry name" value="UDP-Glycosyltransferase/glycogen phosphorylase"/>
    <property type="match status" value="1"/>
</dbReference>
<dbReference type="Proteomes" id="UP000233782">
    <property type="component" value="Unassembled WGS sequence"/>
</dbReference>
<evidence type="ECO:0000313" key="3">
    <source>
        <dbReference type="EMBL" id="PKV62745.1"/>
    </source>
</evidence>
<dbReference type="Pfam" id="PF00534">
    <property type="entry name" value="Glycos_transf_1"/>
    <property type="match status" value="1"/>
</dbReference>
<organism evidence="3 4">
    <name type="scientific">Pontibacter ramchanderi</name>
    <dbReference type="NCBI Taxonomy" id="1179743"/>
    <lineage>
        <taxon>Bacteria</taxon>
        <taxon>Pseudomonadati</taxon>
        <taxon>Bacteroidota</taxon>
        <taxon>Cytophagia</taxon>
        <taxon>Cytophagales</taxon>
        <taxon>Hymenobacteraceae</taxon>
        <taxon>Pontibacter</taxon>
    </lineage>
</organism>
<evidence type="ECO:0000259" key="1">
    <source>
        <dbReference type="Pfam" id="PF00534"/>
    </source>
</evidence>
<proteinExistence type="predicted"/>
<feature type="domain" description="Glycosyltransferase subfamily 4-like N-terminal" evidence="2">
    <location>
        <begin position="67"/>
        <end position="174"/>
    </location>
</feature>
<comment type="caution">
    <text evidence="3">The sequence shown here is derived from an EMBL/GenBank/DDBJ whole genome shotgun (WGS) entry which is preliminary data.</text>
</comment>
<reference evidence="3 4" key="1">
    <citation type="submission" date="2017-12" db="EMBL/GenBank/DDBJ databases">
        <title>Genomic Encyclopedia of Type Strains, Phase III (KMG-III): the genomes of soil and plant-associated and newly described type strains.</title>
        <authorList>
            <person name="Whitman W."/>
        </authorList>
    </citation>
    <scope>NUCLEOTIDE SEQUENCE [LARGE SCALE GENOMIC DNA]</scope>
    <source>
        <strain evidence="3 4">LP43</strain>
    </source>
</reference>
<dbReference type="PANTHER" id="PTHR45947:SF3">
    <property type="entry name" value="SULFOQUINOVOSYL TRANSFERASE SQD2"/>
    <property type="match status" value="1"/>
</dbReference>
<feature type="domain" description="Glycosyl transferase family 1" evidence="1">
    <location>
        <begin position="185"/>
        <end position="332"/>
    </location>
</feature>
<dbReference type="Gene3D" id="3.40.50.2000">
    <property type="entry name" value="Glycogen Phosphorylase B"/>
    <property type="match status" value="2"/>
</dbReference>
<accession>A0A2N3U7P4</accession>
<dbReference type="InterPro" id="IPR001296">
    <property type="entry name" value="Glyco_trans_1"/>
</dbReference>
<name>A0A2N3U7P4_9BACT</name>
<dbReference type="PANTHER" id="PTHR45947">
    <property type="entry name" value="SULFOQUINOVOSYL TRANSFERASE SQD2"/>
    <property type="match status" value="1"/>
</dbReference>